<proteinExistence type="predicted"/>
<organism evidence="1 2">
    <name type="scientific">Nocardia terrae</name>
    <dbReference type="NCBI Taxonomy" id="2675851"/>
    <lineage>
        <taxon>Bacteria</taxon>
        <taxon>Bacillati</taxon>
        <taxon>Actinomycetota</taxon>
        <taxon>Actinomycetes</taxon>
        <taxon>Mycobacteriales</taxon>
        <taxon>Nocardiaceae</taxon>
        <taxon>Nocardia</taxon>
    </lineage>
</organism>
<dbReference type="EMBL" id="WRPP01000005">
    <property type="protein sequence ID" value="MVU80461.1"/>
    <property type="molecule type" value="Genomic_DNA"/>
</dbReference>
<protein>
    <recommendedName>
        <fullName evidence="3">SCP2 domain-containing protein</fullName>
    </recommendedName>
</protein>
<dbReference type="AlphaFoldDB" id="A0A7K1V1P9"/>
<dbReference type="Proteomes" id="UP000466794">
    <property type="component" value="Unassembled WGS sequence"/>
</dbReference>
<accession>A0A7K1V1P9</accession>
<evidence type="ECO:0000313" key="1">
    <source>
        <dbReference type="EMBL" id="MVU80461.1"/>
    </source>
</evidence>
<sequence>MTPARMYEYVSAEWIEAVGAIIGDLLRDVDLGSLDYCICEDLTNPPFGRANTPGGTLSWFIRISASKVEVRGGTLGDADIRIVADYATHHELSRRVWAGNPEVAAAARQHRQRATASGELRIDGDLTAAPPAVLELIAQLHDPVAAITA</sequence>
<evidence type="ECO:0008006" key="3">
    <source>
        <dbReference type="Google" id="ProtNLM"/>
    </source>
</evidence>
<evidence type="ECO:0000313" key="2">
    <source>
        <dbReference type="Proteomes" id="UP000466794"/>
    </source>
</evidence>
<name>A0A7K1V1P9_9NOCA</name>
<dbReference type="RefSeq" id="WP_157390098.1">
    <property type="nucleotide sequence ID" value="NZ_WRPP01000005.1"/>
</dbReference>
<reference evidence="1 2" key="1">
    <citation type="submission" date="2019-12" db="EMBL/GenBank/DDBJ databases">
        <title>Nocardia sp. nov. ET3-3 isolated from soil.</title>
        <authorList>
            <person name="Kanchanasin P."/>
            <person name="Tanasupawat S."/>
            <person name="Yuki M."/>
            <person name="Kudo T."/>
        </authorList>
    </citation>
    <scope>NUCLEOTIDE SEQUENCE [LARGE SCALE GENOMIC DNA]</scope>
    <source>
        <strain evidence="1 2">ET3-3</strain>
    </source>
</reference>
<keyword evidence="2" id="KW-1185">Reference proteome</keyword>
<gene>
    <name evidence="1" type="ORF">GPX89_24830</name>
</gene>
<comment type="caution">
    <text evidence="1">The sequence shown here is derived from an EMBL/GenBank/DDBJ whole genome shotgun (WGS) entry which is preliminary data.</text>
</comment>